<organism evidence="1">
    <name type="scientific">Myoviridae sp. ct25F5</name>
    <dbReference type="NCBI Taxonomy" id="2826604"/>
    <lineage>
        <taxon>Viruses</taxon>
        <taxon>Duplodnaviria</taxon>
        <taxon>Heunggongvirae</taxon>
        <taxon>Uroviricota</taxon>
        <taxon>Caudoviricetes</taxon>
    </lineage>
</organism>
<sequence length="49" mass="5977">MHKLRDVDAVCTIQAWMGYECEIYHELLPTLWEKDDRNADVRKLQIWSR</sequence>
<name>A0A8S5LT84_9CAUD</name>
<dbReference type="EMBL" id="BK014731">
    <property type="protein sequence ID" value="DAD73198.1"/>
    <property type="molecule type" value="Genomic_DNA"/>
</dbReference>
<reference evidence="1" key="1">
    <citation type="journal article" date="2021" name="Proc. Natl. Acad. Sci. U.S.A.">
        <title>A Catalog of Tens of Thousands of Viruses from Human Metagenomes Reveals Hidden Associations with Chronic Diseases.</title>
        <authorList>
            <person name="Tisza M.J."/>
            <person name="Buck C.B."/>
        </authorList>
    </citation>
    <scope>NUCLEOTIDE SEQUENCE</scope>
    <source>
        <strain evidence="1">Ct25F5</strain>
    </source>
</reference>
<evidence type="ECO:0000313" key="1">
    <source>
        <dbReference type="EMBL" id="DAD73198.1"/>
    </source>
</evidence>
<protein>
    <submittedName>
        <fullName evidence="1">Uncharacterized protein</fullName>
    </submittedName>
</protein>
<accession>A0A8S5LT84</accession>
<proteinExistence type="predicted"/>